<evidence type="ECO:0000313" key="1">
    <source>
        <dbReference type="EMBL" id="CUM86290.1"/>
    </source>
</evidence>
<reference evidence="1 2" key="1">
    <citation type="submission" date="2015-09" db="EMBL/GenBank/DDBJ databases">
        <authorList>
            <consortium name="Pathogen Informatics"/>
        </authorList>
    </citation>
    <scope>NUCLEOTIDE SEQUENCE [LARGE SCALE GENOMIC DNA]</scope>
    <source>
        <strain evidence="1 2">2789STDY5834959</strain>
    </source>
</reference>
<dbReference type="AlphaFoldDB" id="A0A173S7Q0"/>
<evidence type="ECO:0008006" key="3">
    <source>
        <dbReference type="Google" id="ProtNLM"/>
    </source>
</evidence>
<evidence type="ECO:0000313" key="2">
    <source>
        <dbReference type="Proteomes" id="UP000095553"/>
    </source>
</evidence>
<dbReference type="PROSITE" id="PS51257">
    <property type="entry name" value="PROKAR_LIPOPROTEIN"/>
    <property type="match status" value="1"/>
</dbReference>
<organism evidence="1 2">
    <name type="scientific">Anaerostipes hadrus</name>
    <dbReference type="NCBI Taxonomy" id="649756"/>
    <lineage>
        <taxon>Bacteria</taxon>
        <taxon>Bacillati</taxon>
        <taxon>Bacillota</taxon>
        <taxon>Clostridia</taxon>
        <taxon>Lachnospirales</taxon>
        <taxon>Lachnospiraceae</taxon>
        <taxon>Anaerostipes</taxon>
    </lineage>
</organism>
<sequence>MKKKLVSSIIFLSIIFFVGCQRNYTGNNKDRENLKIEKKEKLKECTITEFYNGIAQKDWRDLSIIQLTDDKITATISHYFLILGKTKGKYKISKIIDLYPYNVDSYYSEESTEFYPSQDTKKYLIYNECYINKKDQVIPAKENENLNSILIDFEKDEVKYLKGNQFENLKKENNISEKYLAKQGKASLQLEKYADKEGYIIGESTKYKGQVLCIMKKVKEESILKNKIFEQRNGKIKCIFEFI</sequence>
<name>A0A173S7Q0_ANAHA</name>
<dbReference type="Proteomes" id="UP000095553">
    <property type="component" value="Unassembled WGS sequence"/>
</dbReference>
<gene>
    <name evidence="1" type="ORF">ERS852571_01013</name>
</gene>
<proteinExistence type="predicted"/>
<accession>A0A173S7Q0</accession>
<dbReference type="EMBL" id="CYXY01000005">
    <property type="protein sequence ID" value="CUM86290.1"/>
    <property type="molecule type" value="Genomic_DNA"/>
</dbReference>
<protein>
    <recommendedName>
        <fullName evidence="3">Lipoprotein</fullName>
    </recommendedName>
</protein>
<dbReference type="RefSeq" id="WP_055072516.1">
    <property type="nucleotide sequence ID" value="NZ_CYXY01000005.1"/>
</dbReference>